<evidence type="ECO:0000256" key="3">
    <source>
        <dbReference type="ARBA" id="ARBA00022475"/>
    </source>
</evidence>
<dbReference type="EMBL" id="FOOE01000014">
    <property type="protein sequence ID" value="SFF89765.1"/>
    <property type="molecule type" value="Genomic_DNA"/>
</dbReference>
<evidence type="ECO:0000256" key="2">
    <source>
        <dbReference type="ARBA" id="ARBA00022448"/>
    </source>
</evidence>
<evidence type="ECO:0000313" key="13">
    <source>
        <dbReference type="Proteomes" id="UP000246114"/>
    </source>
</evidence>
<dbReference type="InterPro" id="IPR027417">
    <property type="entry name" value="P-loop_NTPase"/>
</dbReference>
<dbReference type="InterPro" id="IPR003439">
    <property type="entry name" value="ABC_transporter-like_ATP-bd"/>
</dbReference>
<dbReference type="PROSITE" id="PS50893">
    <property type="entry name" value="ABC_TRANSPORTER_2"/>
    <property type="match status" value="1"/>
</dbReference>
<keyword evidence="8" id="KW-0472">Membrane</keyword>
<evidence type="ECO:0000313" key="12">
    <source>
        <dbReference type="Proteomes" id="UP000182135"/>
    </source>
</evidence>
<dbReference type="PANTHER" id="PTHR43166">
    <property type="entry name" value="AMINO ACID IMPORT ATP-BINDING PROTEIN"/>
    <property type="match status" value="1"/>
</dbReference>
<dbReference type="AlphaFoldDB" id="A0A1I2ME52"/>
<dbReference type="eggNOG" id="COG1135">
    <property type="taxonomic scope" value="Bacteria"/>
</dbReference>
<dbReference type="EMBL" id="QAMZ01000029">
    <property type="protein sequence ID" value="PWL53878.1"/>
    <property type="molecule type" value="Genomic_DNA"/>
</dbReference>
<sequence length="337" mass="37278">MIKIQNCNKTFKADGREVHALRNVTLNIEEGDIYGIIGYSGAGKSTLIRCINLLEKPDEGEVVVGGKSLINLGKKELREVRKDIGMIFQHFNLMNSISVYENIAAPLKNHTGLSKREIHKKVIELLKIVDLEDKVEAYPSQLSGGQKQRVAIARALSVNPKILLCDEATSALDPNTTKSILKLIKKINDQMGITVVIITHQMEVVKSICNKVAIMEKGEVVEKGDLISIFSDPKTRIAKEFIAQTMHTDEFLEKVQDTKKNLFKISFAGDITDTPLISNAMKVSKGTINILYGNIEKLCDSMIGNLIVEIRGTSIEVKDTIDYLSENGAKVEVVANV</sequence>
<gene>
    <name evidence="10" type="ORF">DBY38_05655</name>
    <name evidence="11" type="ORF">SAMN04487885_11457</name>
</gene>
<dbReference type="GO" id="GO:0005886">
    <property type="term" value="C:plasma membrane"/>
    <property type="evidence" value="ECO:0007669"/>
    <property type="project" value="UniProtKB-ARBA"/>
</dbReference>
<dbReference type="InterPro" id="IPR003593">
    <property type="entry name" value="AAA+_ATPase"/>
</dbReference>
<evidence type="ECO:0000313" key="11">
    <source>
        <dbReference type="EMBL" id="SFF89765.1"/>
    </source>
</evidence>
<name>A0A1I2ME52_9CLOT</name>
<keyword evidence="7" id="KW-0029">Amino-acid transport</keyword>
<dbReference type="Pfam" id="PF00005">
    <property type="entry name" value="ABC_tran"/>
    <property type="match status" value="1"/>
</dbReference>
<evidence type="ECO:0000256" key="1">
    <source>
        <dbReference type="ARBA" id="ARBA00005417"/>
    </source>
</evidence>
<dbReference type="Gene3D" id="3.40.50.300">
    <property type="entry name" value="P-loop containing nucleotide triphosphate hydrolases"/>
    <property type="match status" value="1"/>
</dbReference>
<dbReference type="InterPro" id="IPR041701">
    <property type="entry name" value="MetN_ABC"/>
</dbReference>
<keyword evidence="5 11" id="KW-0067">ATP-binding</keyword>
<dbReference type="GO" id="GO:0016887">
    <property type="term" value="F:ATP hydrolysis activity"/>
    <property type="evidence" value="ECO:0007669"/>
    <property type="project" value="InterPro"/>
</dbReference>
<dbReference type="InterPro" id="IPR045865">
    <property type="entry name" value="ACT-like_dom_sf"/>
</dbReference>
<dbReference type="SMART" id="SM00382">
    <property type="entry name" value="AAA"/>
    <property type="match status" value="1"/>
</dbReference>
<dbReference type="STRING" id="1529.SAMN04487885_11457"/>
<dbReference type="Proteomes" id="UP000246114">
    <property type="component" value="Unassembled WGS sequence"/>
</dbReference>
<comment type="similarity">
    <text evidence="1">Belongs to the ABC transporter superfamily.</text>
</comment>
<keyword evidence="2" id="KW-0813">Transport</keyword>
<keyword evidence="6" id="KW-1278">Translocase</keyword>
<dbReference type="GO" id="GO:0006865">
    <property type="term" value="P:amino acid transport"/>
    <property type="evidence" value="ECO:0007669"/>
    <property type="project" value="UniProtKB-KW"/>
</dbReference>
<dbReference type="OrthoDB" id="9804199at2"/>
<dbReference type="PROSITE" id="PS00211">
    <property type="entry name" value="ABC_TRANSPORTER_1"/>
    <property type="match status" value="1"/>
</dbReference>
<dbReference type="GO" id="GO:0005524">
    <property type="term" value="F:ATP binding"/>
    <property type="evidence" value="ECO:0007669"/>
    <property type="project" value="UniProtKB-KW"/>
</dbReference>
<evidence type="ECO:0000256" key="4">
    <source>
        <dbReference type="ARBA" id="ARBA00022741"/>
    </source>
</evidence>
<dbReference type="SUPFAM" id="SSF52540">
    <property type="entry name" value="P-loop containing nucleoside triphosphate hydrolases"/>
    <property type="match status" value="1"/>
</dbReference>
<dbReference type="Pfam" id="PF09383">
    <property type="entry name" value="NIL"/>
    <property type="match status" value="1"/>
</dbReference>
<dbReference type="FunFam" id="3.40.50.300:FF:000056">
    <property type="entry name" value="Cell division ATP-binding protein FtsE"/>
    <property type="match status" value="1"/>
</dbReference>
<reference evidence="10 13" key="2">
    <citation type="submission" date="2018-03" db="EMBL/GenBank/DDBJ databases">
        <title>The uncultured portion of the human microbiome is neutrally assembled.</title>
        <authorList>
            <person name="Jeraldo P."/>
            <person name="Boardman L."/>
            <person name="White B.A."/>
            <person name="Nelson H."/>
            <person name="Goldenfeld N."/>
            <person name="Chia N."/>
        </authorList>
    </citation>
    <scope>NUCLEOTIDE SEQUENCE [LARGE SCALE GENOMIC DNA]</scope>
    <source>
        <strain evidence="10">CIM:MAG 903</strain>
    </source>
</reference>
<feature type="domain" description="ABC transporter" evidence="9">
    <location>
        <begin position="2"/>
        <end position="242"/>
    </location>
</feature>
<dbReference type="SMART" id="SM00930">
    <property type="entry name" value="NIL"/>
    <property type="match status" value="1"/>
</dbReference>
<keyword evidence="3" id="KW-1003">Cell membrane</keyword>
<dbReference type="Proteomes" id="UP000182135">
    <property type="component" value="Unassembled WGS sequence"/>
</dbReference>
<evidence type="ECO:0000256" key="6">
    <source>
        <dbReference type="ARBA" id="ARBA00022967"/>
    </source>
</evidence>
<protein>
    <submittedName>
        <fullName evidence="11">D-methionine transport system ATP-binding protein</fullName>
    </submittedName>
    <submittedName>
        <fullName evidence="10">Methionine ABC transporter ATP-binding protein</fullName>
    </submittedName>
</protein>
<dbReference type="PANTHER" id="PTHR43166:SF30">
    <property type="entry name" value="METHIONINE IMPORT ATP-BINDING PROTEIN METN"/>
    <property type="match status" value="1"/>
</dbReference>
<dbReference type="RefSeq" id="WP_027640250.1">
    <property type="nucleotide sequence ID" value="NZ_BAAACD010000025.1"/>
</dbReference>
<dbReference type="InterPro" id="IPR017871">
    <property type="entry name" value="ABC_transporter-like_CS"/>
</dbReference>
<dbReference type="GeneID" id="90543329"/>
<organism evidence="11 12">
    <name type="scientific">Clostridium cadaveris</name>
    <dbReference type="NCBI Taxonomy" id="1529"/>
    <lineage>
        <taxon>Bacteria</taxon>
        <taxon>Bacillati</taxon>
        <taxon>Bacillota</taxon>
        <taxon>Clostridia</taxon>
        <taxon>Eubacteriales</taxon>
        <taxon>Clostridiaceae</taxon>
        <taxon>Clostridium</taxon>
    </lineage>
</organism>
<dbReference type="InterPro" id="IPR018449">
    <property type="entry name" value="NIL_domain"/>
</dbReference>
<evidence type="ECO:0000259" key="9">
    <source>
        <dbReference type="PROSITE" id="PS50893"/>
    </source>
</evidence>
<accession>A0A1I2ME52</accession>
<dbReference type="CDD" id="cd03258">
    <property type="entry name" value="ABC_MetN_methionine_transporter"/>
    <property type="match status" value="1"/>
</dbReference>
<reference evidence="11 12" key="1">
    <citation type="submission" date="2016-10" db="EMBL/GenBank/DDBJ databases">
        <authorList>
            <person name="de Groot N.N."/>
        </authorList>
    </citation>
    <scope>NUCLEOTIDE SEQUENCE [LARGE SCALE GENOMIC DNA]</scope>
    <source>
        <strain evidence="11 12">NLAE-zl-G419</strain>
    </source>
</reference>
<keyword evidence="12" id="KW-1185">Reference proteome</keyword>
<dbReference type="Gene3D" id="3.30.70.260">
    <property type="match status" value="1"/>
</dbReference>
<evidence type="ECO:0000256" key="5">
    <source>
        <dbReference type="ARBA" id="ARBA00022840"/>
    </source>
</evidence>
<proteinExistence type="inferred from homology"/>
<evidence type="ECO:0000256" key="8">
    <source>
        <dbReference type="ARBA" id="ARBA00023136"/>
    </source>
</evidence>
<evidence type="ECO:0000313" key="10">
    <source>
        <dbReference type="EMBL" id="PWL53878.1"/>
    </source>
</evidence>
<keyword evidence="4" id="KW-0547">Nucleotide-binding</keyword>
<dbReference type="SUPFAM" id="SSF55021">
    <property type="entry name" value="ACT-like"/>
    <property type="match status" value="1"/>
</dbReference>
<dbReference type="InterPro" id="IPR050086">
    <property type="entry name" value="MetN_ABC_transporter-like"/>
</dbReference>
<evidence type="ECO:0000256" key="7">
    <source>
        <dbReference type="ARBA" id="ARBA00022970"/>
    </source>
</evidence>